<dbReference type="EMBL" id="ML220173">
    <property type="protein sequence ID" value="TGZ76563.1"/>
    <property type="molecule type" value="Genomic_DNA"/>
</dbReference>
<sequence>MAAVPARFTVATVMVAFAAVGVEGSMPNYLIHEHLNDLFRREDGCIECATANCLSCQKKNPDDPPPTCTVTVRTCDTCPVIKCYPRSAPKEDDGPSTGAIVGATLGALAAVVLVAFFVWRYCYKKRRRTPIIVSAAEKENDFGMLRSARASTHTVASIAETVRTRASNVIQIAYIPGVQNRSGPSTPGMLNVPPVPPLPGATGSPSLGYPAHSPSGDIQFGADDLLRGSFVTVNDDGRSNYRSSVATTIYGREAQVEQVQQSAVRVVGKAGMIQVRGGGSSNNSSTGTSPADVPAVPSLFTTGANHGDKPNEVPSSPTYSMSDRFLSARRRSSERDNRKSDWESTTTADFTEPLVHRRPVPGRQHHTIPENHSTHSYIDEEDEEDSDMDLTPTQRSAKKFQSQCSSCVTDMETGSPFSDSNIIDPMQIPAGAGLPPMSAGFNDSLSMNLSSPRRVGSTRSPFSDPMEDRKGR</sequence>
<feature type="compositionally biased region" description="Basic and acidic residues" evidence="1">
    <location>
        <begin position="331"/>
        <end position="342"/>
    </location>
</feature>
<feature type="chain" id="PRO_5020619105" description="Membrane anchor Opy2 N-terminal domain-containing protein" evidence="3">
    <location>
        <begin position="25"/>
        <end position="472"/>
    </location>
</feature>
<feature type="region of interest" description="Disordered" evidence="1">
    <location>
        <begin position="425"/>
        <end position="472"/>
    </location>
</feature>
<feature type="compositionally biased region" description="Polar residues" evidence="1">
    <location>
        <begin position="391"/>
        <end position="401"/>
    </location>
</feature>
<evidence type="ECO:0000313" key="4">
    <source>
        <dbReference type="EMBL" id="TGZ76563.1"/>
    </source>
</evidence>
<dbReference type="STRING" id="341454.A0A4S2MIF0"/>
<evidence type="ECO:0000256" key="1">
    <source>
        <dbReference type="SAM" id="MobiDB-lite"/>
    </source>
</evidence>
<proteinExistence type="predicted"/>
<organism evidence="4 5">
    <name type="scientific">Ascodesmis nigricans</name>
    <dbReference type="NCBI Taxonomy" id="341454"/>
    <lineage>
        <taxon>Eukaryota</taxon>
        <taxon>Fungi</taxon>
        <taxon>Dikarya</taxon>
        <taxon>Ascomycota</taxon>
        <taxon>Pezizomycotina</taxon>
        <taxon>Pezizomycetes</taxon>
        <taxon>Pezizales</taxon>
        <taxon>Ascodesmidaceae</taxon>
        <taxon>Ascodesmis</taxon>
    </lineage>
</organism>
<keyword evidence="2" id="KW-0472">Membrane</keyword>
<feature type="transmembrane region" description="Helical" evidence="2">
    <location>
        <begin position="99"/>
        <end position="119"/>
    </location>
</feature>
<gene>
    <name evidence="4" type="ORF">EX30DRAFT_244219</name>
</gene>
<dbReference type="Proteomes" id="UP000298138">
    <property type="component" value="Unassembled WGS sequence"/>
</dbReference>
<dbReference type="OrthoDB" id="2402916at2759"/>
<dbReference type="InParanoid" id="A0A4S2MIF0"/>
<feature type="compositionally biased region" description="Basic residues" evidence="1">
    <location>
        <begin position="356"/>
        <end position="366"/>
    </location>
</feature>
<feature type="compositionally biased region" description="Acidic residues" evidence="1">
    <location>
        <begin position="379"/>
        <end position="388"/>
    </location>
</feature>
<feature type="signal peptide" evidence="3">
    <location>
        <begin position="1"/>
        <end position="24"/>
    </location>
</feature>
<evidence type="ECO:0000256" key="3">
    <source>
        <dbReference type="SAM" id="SignalP"/>
    </source>
</evidence>
<keyword evidence="2" id="KW-0812">Transmembrane</keyword>
<evidence type="ECO:0008006" key="6">
    <source>
        <dbReference type="Google" id="ProtNLM"/>
    </source>
</evidence>
<name>A0A4S2MIF0_9PEZI</name>
<reference evidence="4 5" key="1">
    <citation type="submission" date="2019-04" db="EMBL/GenBank/DDBJ databases">
        <title>Comparative genomics and transcriptomics to analyze fruiting body development in filamentous ascomycetes.</title>
        <authorList>
            <consortium name="DOE Joint Genome Institute"/>
            <person name="Lutkenhaus R."/>
            <person name="Traeger S."/>
            <person name="Breuer J."/>
            <person name="Kuo A."/>
            <person name="Lipzen A."/>
            <person name="Pangilinan J."/>
            <person name="Dilworth D."/>
            <person name="Sandor L."/>
            <person name="Poggeler S."/>
            <person name="Barry K."/>
            <person name="Grigoriev I.V."/>
            <person name="Nowrousian M."/>
        </authorList>
    </citation>
    <scope>NUCLEOTIDE SEQUENCE [LARGE SCALE GENOMIC DNA]</scope>
    <source>
        <strain evidence="4 5">CBS 389.68</strain>
    </source>
</reference>
<evidence type="ECO:0000313" key="5">
    <source>
        <dbReference type="Proteomes" id="UP000298138"/>
    </source>
</evidence>
<feature type="compositionally biased region" description="Polar residues" evidence="1">
    <location>
        <begin position="441"/>
        <end position="461"/>
    </location>
</feature>
<keyword evidence="5" id="KW-1185">Reference proteome</keyword>
<dbReference type="AlphaFoldDB" id="A0A4S2MIF0"/>
<keyword evidence="2" id="KW-1133">Transmembrane helix</keyword>
<feature type="region of interest" description="Disordered" evidence="1">
    <location>
        <begin position="275"/>
        <end position="401"/>
    </location>
</feature>
<accession>A0A4S2MIF0</accession>
<protein>
    <recommendedName>
        <fullName evidence="6">Membrane anchor Opy2 N-terminal domain-containing protein</fullName>
    </recommendedName>
</protein>
<keyword evidence="3" id="KW-0732">Signal</keyword>
<evidence type="ECO:0000256" key="2">
    <source>
        <dbReference type="SAM" id="Phobius"/>
    </source>
</evidence>